<name>A0A371GKB2_MUCPR</name>
<reference evidence="2" key="1">
    <citation type="submission" date="2018-05" db="EMBL/GenBank/DDBJ databases">
        <title>Draft genome of Mucuna pruriens seed.</title>
        <authorList>
            <person name="Nnadi N.E."/>
            <person name="Vos R."/>
            <person name="Hasami M.H."/>
            <person name="Devisetty U.K."/>
            <person name="Aguiy J.C."/>
        </authorList>
    </citation>
    <scope>NUCLEOTIDE SEQUENCE [LARGE SCALE GENOMIC DNA]</scope>
    <source>
        <strain evidence="2">JCA_2017</strain>
    </source>
</reference>
<proteinExistence type="predicted"/>
<dbReference type="Proteomes" id="UP000257109">
    <property type="component" value="Unassembled WGS sequence"/>
</dbReference>
<keyword evidence="3" id="KW-1185">Reference proteome</keyword>
<dbReference type="EMBL" id="QJKJ01005238">
    <property type="protein sequence ID" value="RDX90975.1"/>
    <property type="molecule type" value="Genomic_DNA"/>
</dbReference>
<feature type="domain" description="HD-ZIP protein N-terminal" evidence="1">
    <location>
        <begin position="74"/>
        <end position="126"/>
    </location>
</feature>
<protein>
    <recommendedName>
        <fullName evidence="1">HD-ZIP protein N-terminal domain-containing protein</fullName>
    </recommendedName>
</protein>
<dbReference type="AlphaFoldDB" id="A0A371GKB2"/>
<evidence type="ECO:0000259" key="1">
    <source>
        <dbReference type="Pfam" id="PF04618"/>
    </source>
</evidence>
<dbReference type="InterPro" id="IPR006712">
    <property type="entry name" value="HD-ZIP_N"/>
</dbReference>
<gene>
    <name evidence="2" type="ORF">CR513_27104</name>
</gene>
<feature type="non-terminal residue" evidence="2">
    <location>
        <position position="1"/>
    </location>
</feature>
<sequence>MTFRTPTKNSSTMVKRQPHPIWTLRHDPQAWMDGKVAKLRPCDTHCHQSLPHFAPLFPKLTCVCESKKQHNTTMAEKDDGLALGLSLRLGCGENHDNHPHPFNMHKPPQSLPNQRASSFNNLFHFHDV</sequence>
<evidence type="ECO:0000313" key="2">
    <source>
        <dbReference type="EMBL" id="RDX90975.1"/>
    </source>
</evidence>
<evidence type="ECO:0000313" key="3">
    <source>
        <dbReference type="Proteomes" id="UP000257109"/>
    </source>
</evidence>
<accession>A0A371GKB2</accession>
<comment type="caution">
    <text evidence="2">The sequence shown here is derived from an EMBL/GenBank/DDBJ whole genome shotgun (WGS) entry which is preliminary data.</text>
</comment>
<organism evidence="2 3">
    <name type="scientific">Mucuna pruriens</name>
    <name type="common">Velvet bean</name>
    <name type="synonym">Dolichos pruriens</name>
    <dbReference type="NCBI Taxonomy" id="157652"/>
    <lineage>
        <taxon>Eukaryota</taxon>
        <taxon>Viridiplantae</taxon>
        <taxon>Streptophyta</taxon>
        <taxon>Embryophyta</taxon>
        <taxon>Tracheophyta</taxon>
        <taxon>Spermatophyta</taxon>
        <taxon>Magnoliopsida</taxon>
        <taxon>eudicotyledons</taxon>
        <taxon>Gunneridae</taxon>
        <taxon>Pentapetalae</taxon>
        <taxon>rosids</taxon>
        <taxon>fabids</taxon>
        <taxon>Fabales</taxon>
        <taxon>Fabaceae</taxon>
        <taxon>Papilionoideae</taxon>
        <taxon>50 kb inversion clade</taxon>
        <taxon>NPAAA clade</taxon>
        <taxon>indigoferoid/millettioid clade</taxon>
        <taxon>Phaseoleae</taxon>
        <taxon>Mucuna</taxon>
    </lineage>
</organism>
<dbReference type="GO" id="GO:0005634">
    <property type="term" value="C:nucleus"/>
    <property type="evidence" value="ECO:0007669"/>
    <property type="project" value="InterPro"/>
</dbReference>
<dbReference type="Pfam" id="PF04618">
    <property type="entry name" value="HD-ZIP_N"/>
    <property type="match status" value="1"/>
</dbReference>